<evidence type="ECO:0000256" key="3">
    <source>
        <dbReference type="ARBA" id="ARBA00022448"/>
    </source>
</evidence>
<comment type="subcellular location">
    <subcellularLocation>
        <location evidence="1 8">Cell membrane</location>
        <topology evidence="1 8">Multi-pass membrane protein</topology>
    </subcellularLocation>
</comment>
<feature type="transmembrane region" description="Helical" evidence="8">
    <location>
        <begin position="163"/>
        <end position="184"/>
    </location>
</feature>
<keyword evidence="10" id="KW-1185">Reference proteome</keyword>
<evidence type="ECO:0000256" key="8">
    <source>
        <dbReference type="RuleBase" id="RU363041"/>
    </source>
</evidence>
<name>A0ABX6MHW8_9BURK</name>
<evidence type="ECO:0000313" key="9">
    <source>
        <dbReference type="EMBL" id="QJD93935.1"/>
    </source>
</evidence>
<keyword evidence="5 8" id="KW-0812">Transmembrane</keyword>
<evidence type="ECO:0000256" key="2">
    <source>
        <dbReference type="ARBA" id="ARBA00009142"/>
    </source>
</evidence>
<keyword evidence="3" id="KW-0813">Transport</keyword>
<dbReference type="InterPro" id="IPR052017">
    <property type="entry name" value="TSUP"/>
</dbReference>
<dbReference type="InterPro" id="IPR002781">
    <property type="entry name" value="TM_pro_TauE-like"/>
</dbReference>
<keyword evidence="7 8" id="KW-0472">Membrane</keyword>
<feature type="transmembrane region" description="Helical" evidence="8">
    <location>
        <begin position="97"/>
        <end position="115"/>
    </location>
</feature>
<reference evidence="9 10" key="1">
    <citation type="submission" date="2020-04" db="EMBL/GenBank/DDBJ databases">
        <title>Genome sequencing of novel species.</title>
        <authorList>
            <person name="Heo J."/>
            <person name="Kim S.-J."/>
            <person name="Kim J.-S."/>
            <person name="Hong S.-B."/>
            <person name="Kwon S.-W."/>
        </authorList>
    </citation>
    <scope>NUCLEOTIDE SEQUENCE [LARGE SCALE GENOMIC DNA]</scope>
    <source>
        <strain evidence="9 10">AF9R3</strain>
    </source>
</reference>
<feature type="transmembrane region" description="Helical" evidence="8">
    <location>
        <begin position="73"/>
        <end position="91"/>
    </location>
</feature>
<dbReference type="PANTHER" id="PTHR30269">
    <property type="entry name" value="TRANSMEMBRANE PROTEIN YFCA"/>
    <property type="match status" value="1"/>
</dbReference>
<evidence type="ECO:0000313" key="10">
    <source>
        <dbReference type="Proteomes" id="UP000503117"/>
    </source>
</evidence>
<organism evidence="9 10">
    <name type="scientific">Duganella dendranthematis</name>
    <dbReference type="NCBI Taxonomy" id="2728021"/>
    <lineage>
        <taxon>Bacteria</taxon>
        <taxon>Pseudomonadati</taxon>
        <taxon>Pseudomonadota</taxon>
        <taxon>Betaproteobacteria</taxon>
        <taxon>Burkholderiales</taxon>
        <taxon>Oxalobacteraceae</taxon>
        <taxon>Telluria group</taxon>
        <taxon>Duganella</taxon>
    </lineage>
</organism>
<accession>A0ABX6MHW8</accession>
<keyword evidence="4 8" id="KW-1003">Cell membrane</keyword>
<evidence type="ECO:0000256" key="6">
    <source>
        <dbReference type="ARBA" id="ARBA00022989"/>
    </source>
</evidence>
<sequence>MAGMDTLFIALVFVLAGLVKGVTGMGLPTVAVALLTLHMSPLEAAALLIVPSSITNVWQLAAGTALYPLWRRLRWLLLAVCVGTGCAPLLAGAAWSGAVLGVALLAYSVLGLTGWRMRVAPRAERWAGPLAGAATGIMAGVTGVFVMPVAPYLQALNLDKEDLIQAMGMAFTVSTLALAAMLAARGEWHVTAAGQSLLALVPAFAGMQLGQWLRGRMPPVVFRRCFFIALLALGAHQLAAWLLYEFR</sequence>
<dbReference type="EMBL" id="CP051684">
    <property type="protein sequence ID" value="QJD93935.1"/>
    <property type="molecule type" value="Genomic_DNA"/>
</dbReference>
<evidence type="ECO:0000256" key="7">
    <source>
        <dbReference type="ARBA" id="ARBA00023136"/>
    </source>
</evidence>
<keyword evidence="6 8" id="KW-1133">Transmembrane helix</keyword>
<gene>
    <name evidence="9" type="ORF">HH213_01195</name>
</gene>
<dbReference type="Pfam" id="PF01925">
    <property type="entry name" value="TauE"/>
    <property type="match status" value="1"/>
</dbReference>
<feature type="transmembrane region" description="Helical" evidence="8">
    <location>
        <begin position="127"/>
        <end position="151"/>
    </location>
</feature>
<dbReference type="PANTHER" id="PTHR30269:SF32">
    <property type="entry name" value="MEMBRANE TRANSPORTER PROTEIN-RELATED"/>
    <property type="match status" value="1"/>
</dbReference>
<evidence type="ECO:0000256" key="1">
    <source>
        <dbReference type="ARBA" id="ARBA00004651"/>
    </source>
</evidence>
<feature type="transmembrane region" description="Helical" evidence="8">
    <location>
        <begin position="226"/>
        <end position="244"/>
    </location>
</feature>
<proteinExistence type="inferred from homology"/>
<dbReference type="Proteomes" id="UP000503117">
    <property type="component" value="Chromosome"/>
</dbReference>
<evidence type="ECO:0000256" key="5">
    <source>
        <dbReference type="ARBA" id="ARBA00022692"/>
    </source>
</evidence>
<evidence type="ECO:0000256" key="4">
    <source>
        <dbReference type="ARBA" id="ARBA00022475"/>
    </source>
</evidence>
<protein>
    <recommendedName>
        <fullName evidence="8">Probable membrane transporter protein</fullName>
    </recommendedName>
</protein>
<feature type="transmembrane region" description="Helical" evidence="8">
    <location>
        <begin position="45"/>
        <end position="66"/>
    </location>
</feature>
<comment type="similarity">
    <text evidence="2 8">Belongs to the 4-toluene sulfonate uptake permease (TSUP) (TC 2.A.102) family.</text>
</comment>